<organism evidence="2 3">
    <name type="scientific">Scandinavium goeteborgense</name>
    <dbReference type="NCBI Taxonomy" id="1851514"/>
    <lineage>
        <taxon>Bacteria</taxon>
        <taxon>Pseudomonadati</taxon>
        <taxon>Pseudomonadota</taxon>
        <taxon>Gammaproteobacteria</taxon>
        <taxon>Enterobacterales</taxon>
        <taxon>Enterobacteriaceae</taxon>
        <taxon>Scandinavium</taxon>
    </lineage>
</organism>
<protein>
    <submittedName>
        <fullName evidence="2">Late control gene D protein (GPD)</fullName>
    </submittedName>
</protein>
<comment type="caution">
    <text evidence="2">The sequence shown here is derived from an EMBL/GenBank/DDBJ whole genome shotgun (WGS) entry which is preliminary data.</text>
</comment>
<feature type="region of interest" description="Disordered" evidence="1">
    <location>
        <begin position="158"/>
        <end position="181"/>
    </location>
</feature>
<dbReference type="SUPFAM" id="SSF69279">
    <property type="entry name" value="Phage tail proteins"/>
    <property type="match status" value="1"/>
</dbReference>
<dbReference type="Proteomes" id="UP000295530">
    <property type="component" value="Unassembled WGS sequence"/>
</dbReference>
<dbReference type="EMBL" id="SNVX01000012">
    <property type="protein sequence ID" value="TDN55966.1"/>
    <property type="molecule type" value="Genomic_DNA"/>
</dbReference>
<keyword evidence="3" id="KW-1185">Reference proteome</keyword>
<accession>A0A4R6ECR8</accession>
<sequence length="181" mass="20062">MSLTDNLGTAVGQILEKTLNRYRLSIPTCNSELDVEDFSGREGLSTLYDYSVMFTCTDKNLDAAQFLNQPATFTMDSGALMSLSGQKVVHGMVTYFQRLSGSEDQAKYQVIIESFLKLLGKQFRTHRFFINKSVIEVVTQVLQEHGLKAVGHVERAGDSPSFLHGQPAERAERPVGGGAFY</sequence>
<evidence type="ECO:0000313" key="2">
    <source>
        <dbReference type="EMBL" id="TDN55966.1"/>
    </source>
</evidence>
<dbReference type="Gene3D" id="2.30.110.50">
    <property type="match status" value="1"/>
</dbReference>
<dbReference type="Pfam" id="PF05954">
    <property type="entry name" value="Phage_GPD"/>
    <property type="match status" value="1"/>
</dbReference>
<evidence type="ECO:0000313" key="3">
    <source>
        <dbReference type="Proteomes" id="UP000295530"/>
    </source>
</evidence>
<dbReference type="AlphaFoldDB" id="A0A4R6ECR8"/>
<evidence type="ECO:0000256" key="1">
    <source>
        <dbReference type="SAM" id="MobiDB-lite"/>
    </source>
</evidence>
<name>A0A4R6ECR8_SCAGO</name>
<proteinExistence type="predicted"/>
<reference evidence="2 3" key="1">
    <citation type="submission" date="2019-03" db="EMBL/GenBank/DDBJ databases">
        <title>Genomic analyses of the natural microbiome of Caenorhabditis elegans.</title>
        <authorList>
            <person name="Samuel B."/>
        </authorList>
    </citation>
    <scope>NUCLEOTIDE SEQUENCE [LARGE SCALE GENOMIC DNA]</scope>
    <source>
        <strain evidence="2 3">BIGb0156</strain>
    </source>
</reference>
<gene>
    <name evidence="2" type="ORF">EC847_11210</name>
</gene>